<sequence length="203" mass="22916">MKNIIQILSDAGLEITDEQKKTIETSVNENYKTLAEFEKQGRKLDTVTQERDTYKSQYDTAKSTLEGFEGKDFDAITKERDEWKVKAESAENEWKTKLAESEKDYAAKIEERDFNDALVKALAGEKFTSEFAKTGIISMIKEKGLKREGEKILGLDDYMTELRESQKDAFAQTDAPAAPTFTVPTTKGGESSKTPVYTPPTVW</sequence>
<name>A0A8S5TQ02_9CAUD</name>
<reference evidence="2" key="1">
    <citation type="journal article" date="2021" name="Proc. Natl. Acad. Sci. U.S.A.">
        <title>A Catalog of Tens of Thousands of Viruses from Human Metagenomes Reveals Hidden Associations with Chronic Diseases.</title>
        <authorList>
            <person name="Tisza M.J."/>
            <person name="Buck C.B."/>
        </authorList>
    </citation>
    <scope>NUCLEOTIDE SEQUENCE</scope>
    <source>
        <strain evidence="2">CtCXW4</strain>
    </source>
</reference>
<dbReference type="EMBL" id="BK032876">
    <property type="protein sequence ID" value="DAF65195.1"/>
    <property type="molecule type" value="Genomic_DNA"/>
</dbReference>
<protein>
    <submittedName>
        <fullName evidence="2">Minor structural protein</fullName>
    </submittedName>
</protein>
<feature type="compositionally biased region" description="Low complexity" evidence="1">
    <location>
        <begin position="173"/>
        <end position="186"/>
    </location>
</feature>
<dbReference type="Pfam" id="PF06810">
    <property type="entry name" value="Phage_scaffold"/>
    <property type="match status" value="1"/>
</dbReference>
<evidence type="ECO:0000256" key="1">
    <source>
        <dbReference type="SAM" id="MobiDB-lite"/>
    </source>
</evidence>
<evidence type="ECO:0000313" key="2">
    <source>
        <dbReference type="EMBL" id="DAF65195.1"/>
    </source>
</evidence>
<dbReference type="InterPro" id="IPR009636">
    <property type="entry name" value="SCAF"/>
</dbReference>
<accession>A0A8S5TQ02</accession>
<dbReference type="GO" id="GO:0019069">
    <property type="term" value="P:viral capsid assembly"/>
    <property type="evidence" value="ECO:0007669"/>
    <property type="project" value="InterPro"/>
</dbReference>
<proteinExistence type="predicted"/>
<organism evidence="2">
    <name type="scientific">Myoviridae sp. ctCXW4</name>
    <dbReference type="NCBI Taxonomy" id="2827669"/>
    <lineage>
        <taxon>Viruses</taxon>
        <taxon>Duplodnaviria</taxon>
        <taxon>Heunggongvirae</taxon>
        <taxon>Uroviricota</taxon>
        <taxon>Caudoviricetes</taxon>
    </lineage>
</organism>
<feature type="region of interest" description="Disordered" evidence="1">
    <location>
        <begin position="167"/>
        <end position="203"/>
    </location>
</feature>